<dbReference type="SUPFAM" id="SSF48008">
    <property type="entry name" value="GntR ligand-binding domain-like"/>
    <property type="match status" value="1"/>
</dbReference>
<accession>A0ABW7Z0Q5</accession>
<dbReference type="InterPro" id="IPR011711">
    <property type="entry name" value="GntR_C"/>
</dbReference>
<name>A0ABW7Z0Q5_9ACTN</name>
<dbReference type="PANTHER" id="PTHR43537:SF24">
    <property type="entry name" value="GLUCONATE OPERON TRANSCRIPTIONAL REPRESSOR"/>
    <property type="match status" value="1"/>
</dbReference>
<dbReference type="SMART" id="SM00895">
    <property type="entry name" value="FCD"/>
    <property type="match status" value="1"/>
</dbReference>
<sequence length="219" mass="24574">MPSQQPNRSRTAHEYARERIRSAILSGELAAGTRLRQREIAADLEVSTTPVREALRDLATEGLIYLDAHRGAVVRSLDLDEVREIYEMRMALEPLMIKRMLRTITDERLDTAAELCARMAAEQDLSVWVDLNRRFHSLLTDEGDDGKLAQTLRSLRASAAAYVSLSLDARPEQVGEANAEHHRLVELYRVRDLDGIVAITLQHLRKTLAAIEATHEAAG</sequence>
<keyword evidence="1" id="KW-0805">Transcription regulation</keyword>
<proteinExistence type="predicted"/>
<dbReference type="CDD" id="cd07377">
    <property type="entry name" value="WHTH_GntR"/>
    <property type="match status" value="1"/>
</dbReference>
<evidence type="ECO:0000313" key="5">
    <source>
        <dbReference type="EMBL" id="MFI6501760.1"/>
    </source>
</evidence>
<dbReference type="InterPro" id="IPR008920">
    <property type="entry name" value="TF_FadR/GntR_C"/>
</dbReference>
<dbReference type="PANTHER" id="PTHR43537">
    <property type="entry name" value="TRANSCRIPTIONAL REGULATOR, GNTR FAMILY"/>
    <property type="match status" value="1"/>
</dbReference>
<dbReference type="SMART" id="SM00345">
    <property type="entry name" value="HTH_GNTR"/>
    <property type="match status" value="1"/>
</dbReference>
<dbReference type="InterPro" id="IPR036390">
    <property type="entry name" value="WH_DNA-bd_sf"/>
</dbReference>
<keyword evidence="2" id="KW-0238">DNA-binding</keyword>
<organism evidence="5 6">
    <name type="scientific">Nonomuraea typhae</name>
    <dbReference type="NCBI Taxonomy" id="2603600"/>
    <lineage>
        <taxon>Bacteria</taxon>
        <taxon>Bacillati</taxon>
        <taxon>Actinomycetota</taxon>
        <taxon>Actinomycetes</taxon>
        <taxon>Streptosporangiales</taxon>
        <taxon>Streptosporangiaceae</taxon>
        <taxon>Nonomuraea</taxon>
    </lineage>
</organism>
<dbReference type="SUPFAM" id="SSF46785">
    <property type="entry name" value="Winged helix' DNA-binding domain"/>
    <property type="match status" value="1"/>
</dbReference>
<protein>
    <submittedName>
        <fullName evidence="5">GntR family transcriptional regulator</fullName>
    </submittedName>
</protein>
<evidence type="ECO:0000256" key="3">
    <source>
        <dbReference type="ARBA" id="ARBA00023163"/>
    </source>
</evidence>
<evidence type="ECO:0000313" key="6">
    <source>
        <dbReference type="Proteomes" id="UP001612741"/>
    </source>
</evidence>
<feature type="domain" description="HTH gntR-type" evidence="4">
    <location>
        <begin position="10"/>
        <end position="77"/>
    </location>
</feature>
<dbReference type="PROSITE" id="PS50949">
    <property type="entry name" value="HTH_GNTR"/>
    <property type="match status" value="1"/>
</dbReference>
<evidence type="ECO:0000256" key="1">
    <source>
        <dbReference type="ARBA" id="ARBA00023015"/>
    </source>
</evidence>
<evidence type="ECO:0000259" key="4">
    <source>
        <dbReference type="PROSITE" id="PS50949"/>
    </source>
</evidence>
<keyword evidence="3" id="KW-0804">Transcription</keyword>
<dbReference type="Pfam" id="PF07729">
    <property type="entry name" value="FCD"/>
    <property type="match status" value="1"/>
</dbReference>
<gene>
    <name evidence="5" type="ORF">ACIBG2_30575</name>
</gene>
<evidence type="ECO:0000256" key="2">
    <source>
        <dbReference type="ARBA" id="ARBA00023125"/>
    </source>
</evidence>
<dbReference type="EMBL" id="JBITGY010000008">
    <property type="protein sequence ID" value="MFI6501760.1"/>
    <property type="molecule type" value="Genomic_DNA"/>
</dbReference>
<dbReference type="Pfam" id="PF00392">
    <property type="entry name" value="GntR"/>
    <property type="match status" value="1"/>
</dbReference>
<comment type="caution">
    <text evidence="5">The sequence shown here is derived from an EMBL/GenBank/DDBJ whole genome shotgun (WGS) entry which is preliminary data.</text>
</comment>
<dbReference type="Proteomes" id="UP001612741">
    <property type="component" value="Unassembled WGS sequence"/>
</dbReference>
<dbReference type="RefSeq" id="WP_397086543.1">
    <property type="nucleotide sequence ID" value="NZ_JBITGY010000008.1"/>
</dbReference>
<dbReference type="InterPro" id="IPR036388">
    <property type="entry name" value="WH-like_DNA-bd_sf"/>
</dbReference>
<reference evidence="5 6" key="1">
    <citation type="submission" date="2024-10" db="EMBL/GenBank/DDBJ databases">
        <title>The Natural Products Discovery Center: Release of the First 8490 Sequenced Strains for Exploring Actinobacteria Biosynthetic Diversity.</title>
        <authorList>
            <person name="Kalkreuter E."/>
            <person name="Kautsar S.A."/>
            <person name="Yang D."/>
            <person name="Bader C.D."/>
            <person name="Teijaro C.N."/>
            <person name="Fluegel L."/>
            <person name="Davis C.M."/>
            <person name="Simpson J.R."/>
            <person name="Lauterbach L."/>
            <person name="Steele A.D."/>
            <person name="Gui C."/>
            <person name="Meng S."/>
            <person name="Li G."/>
            <person name="Viehrig K."/>
            <person name="Ye F."/>
            <person name="Su P."/>
            <person name="Kiefer A.F."/>
            <person name="Nichols A."/>
            <person name="Cepeda A.J."/>
            <person name="Yan W."/>
            <person name="Fan B."/>
            <person name="Jiang Y."/>
            <person name="Adhikari A."/>
            <person name="Zheng C.-J."/>
            <person name="Schuster L."/>
            <person name="Cowan T.M."/>
            <person name="Smanski M.J."/>
            <person name="Chevrette M.G."/>
            <person name="De Carvalho L.P.S."/>
            <person name="Shen B."/>
        </authorList>
    </citation>
    <scope>NUCLEOTIDE SEQUENCE [LARGE SCALE GENOMIC DNA]</scope>
    <source>
        <strain evidence="5 6">NPDC050545</strain>
    </source>
</reference>
<keyword evidence="6" id="KW-1185">Reference proteome</keyword>
<dbReference type="InterPro" id="IPR000524">
    <property type="entry name" value="Tscrpt_reg_HTH_GntR"/>
</dbReference>
<dbReference type="Gene3D" id="1.10.10.10">
    <property type="entry name" value="Winged helix-like DNA-binding domain superfamily/Winged helix DNA-binding domain"/>
    <property type="match status" value="1"/>
</dbReference>
<dbReference type="Gene3D" id="1.20.120.530">
    <property type="entry name" value="GntR ligand-binding domain-like"/>
    <property type="match status" value="1"/>
</dbReference>